<proteinExistence type="predicted"/>
<reference evidence="2 3" key="1">
    <citation type="submission" date="2016-09" db="EMBL/GenBank/DDBJ databases">
        <title>Rhizobium oryziradicis sp. nov., isolated from the root of rice.</title>
        <authorList>
            <person name="Zhao J."/>
            <person name="Zhang X."/>
        </authorList>
    </citation>
    <scope>NUCLEOTIDE SEQUENCE [LARGE SCALE GENOMIC DNA]</scope>
    <source>
        <strain evidence="2 3">N19</strain>
    </source>
</reference>
<sequence length="75" mass="8056">MIPSSLPEHEMNATDTGGASGAPTAVQVAAMWISTHEDDIRGPRIPFIRSKFGLNILEAVEASRLAHKLRFAGGR</sequence>
<feature type="region of interest" description="Disordered" evidence="1">
    <location>
        <begin position="1"/>
        <end position="22"/>
    </location>
</feature>
<keyword evidence="3" id="KW-1185">Reference proteome</keyword>
<evidence type="ECO:0000256" key="1">
    <source>
        <dbReference type="SAM" id="MobiDB-lite"/>
    </source>
</evidence>
<gene>
    <name evidence="2" type="ORF">BJF95_08960</name>
</gene>
<comment type="caution">
    <text evidence="2">The sequence shown here is derived from an EMBL/GenBank/DDBJ whole genome shotgun (WGS) entry which is preliminary data.</text>
</comment>
<accession>A0A1Q8ZRN7</accession>
<organism evidence="2 3">
    <name type="scientific">Rhizobium oryziradicis</name>
    <dbReference type="NCBI Taxonomy" id="1867956"/>
    <lineage>
        <taxon>Bacteria</taxon>
        <taxon>Pseudomonadati</taxon>
        <taxon>Pseudomonadota</taxon>
        <taxon>Alphaproteobacteria</taxon>
        <taxon>Hyphomicrobiales</taxon>
        <taxon>Rhizobiaceae</taxon>
        <taxon>Rhizobium/Agrobacterium group</taxon>
        <taxon>Rhizobium</taxon>
    </lineage>
</organism>
<dbReference type="AlphaFoldDB" id="A0A1Q8ZRN7"/>
<dbReference type="Proteomes" id="UP000186894">
    <property type="component" value="Unassembled WGS sequence"/>
</dbReference>
<dbReference type="EMBL" id="MKIM01000027">
    <property type="protein sequence ID" value="OLP44620.1"/>
    <property type="molecule type" value="Genomic_DNA"/>
</dbReference>
<protein>
    <submittedName>
        <fullName evidence="2">Uncharacterized protein</fullName>
    </submittedName>
</protein>
<name>A0A1Q8ZRN7_9HYPH</name>
<dbReference type="STRING" id="1867956.BJF95_08960"/>
<evidence type="ECO:0000313" key="2">
    <source>
        <dbReference type="EMBL" id="OLP44620.1"/>
    </source>
</evidence>
<evidence type="ECO:0000313" key="3">
    <source>
        <dbReference type="Proteomes" id="UP000186894"/>
    </source>
</evidence>